<comment type="caution">
    <text evidence="1">The sequence shown here is derived from an EMBL/GenBank/DDBJ whole genome shotgun (WGS) entry which is preliminary data.</text>
</comment>
<evidence type="ECO:0000313" key="1">
    <source>
        <dbReference type="EMBL" id="CAE8651897.1"/>
    </source>
</evidence>
<proteinExistence type="predicted"/>
<organism evidence="1 2">
    <name type="scientific">Polarella glacialis</name>
    <name type="common">Dinoflagellate</name>
    <dbReference type="NCBI Taxonomy" id="89957"/>
    <lineage>
        <taxon>Eukaryota</taxon>
        <taxon>Sar</taxon>
        <taxon>Alveolata</taxon>
        <taxon>Dinophyceae</taxon>
        <taxon>Suessiales</taxon>
        <taxon>Suessiaceae</taxon>
        <taxon>Polarella</taxon>
    </lineage>
</organism>
<dbReference type="Proteomes" id="UP000626109">
    <property type="component" value="Unassembled WGS sequence"/>
</dbReference>
<protein>
    <submittedName>
        <fullName evidence="1">Uncharacterized protein</fullName>
    </submittedName>
</protein>
<gene>
    <name evidence="1" type="ORF">PGLA2088_LOCUS9316</name>
</gene>
<evidence type="ECO:0000313" key="2">
    <source>
        <dbReference type="Proteomes" id="UP000626109"/>
    </source>
</evidence>
<sequence length="456" mass="51720">MFFSDGADPPAGEAYTRSFVEWVIQTGTDYALEYSVQTGLNFVQAGCAVFGLGGLGFVARRAAFPIARPVEPLYRRLHAEGGPHLRWHERVSFGVNPYAELSRKTAVILQGRTQEGKTTLLRTSIPWIHRWNIFGMRWLCWKGIYLNGAEGCRNSSFESWVTTQMFGITTAAGSEIKRSLWEFRHAQWFRLTMETLRMPVFLPRPLFIIVDQFEELMKRYPEQAIPWADAVASYHTRNNLARVIFVVNSEAGANSLLNLDWKGSRFTKVVLKPVTALEQLKGCSSIDRDLFAQCEHNVGLHNIALQAIARGQMTTEGVPELVQRTLKRWELDFQVAFPLHCHTSWLTLELPEAKRKLARGLEVLLREGDDGTDEEIQDEVQAIMAVVRCTLKRLDARQLFQITQSGWTDALSNKYLATPGLSSIDAIVVAKHIMRLMGNAADWKSSQRQPQQQQQP</sequence>
<reference evidence="1" key="1">
    <citation type="submission" date="2021-02" db="EMBL/GenBank/DDBJ databases">
        <authorList>
            <person name="Dougan E. K."/>
            <person name="Rhodes N."/>
            <person name="Thang M."/>
            <person name="Chan C."/>
        </authorList>
    </citation>
    <scope>NUCLEOTIDE SEQUENCE</scope>
</reference>
<accession>A0A813IJ23</accession>
<dbReference type="AlphaFoldDB" id="A0A813IJ23"/>
<name>A0A813IJ23_POLGL</name>
<dbReference type="EMBL" id="CAJNNW010010236">
    <property type="protein sequence ID" value="CAE8651897.1"/>
    <property type="molecule type" value="Genomic_DNA"/>
</dbReference>